<dbReference type="EMBL" id="JAEPBG010000003">
    <property type="protein sequence ID" value="MBK4734664.1"/>
    <property type="molecule type" value="Genomic_DNA"/>
</dbReference>
<dbReference type="PRINTS" id="PR00605">
    <property type="entry name" value="CYTCHROMECIC"/>
</dbReference>
<dbReference type="PANTHER" id="PTHR35008:SF8">
    <property type="entry name" value="ALCOHOL DEHYDROGENASE CYTOCHROME C SUBUNIT"/>
    <property type="match status" value="1"/>
</dbReference>
<reference evidence="8" key="1">
    <citation type="submission" date="2021-01" db="EMBL/GenBank/DDBJ databases">
        <title>Genome sequence of strain Noviherbaspirillum sp. DKR-6.</title>
        <authorList>
            <person name="Chaudhary D.K."/>
        </authorList>
    </citation>
    <scope>NUCLEOTIDE SEQUENCE</scope>
    <source>
        <strain evidence="8">DKR-6</strain>
    </source>
</reference>
<keyword evidence="5 6" id="KW-0408">Iron</keyword>
<dbReference type="InterPro" id="IPR008168">
    <property type="entry name" value="Cyt_C_IC"/>
</dbReference>
<evidence type="ECO:0000256" key="1">
    <source>
        <dbReference type="ARBA" id="ARBA00022448"/>
    </source>
</evidence>
<proteinExistence type="predicted"/>
<dbReference type="RefSeq" id="WP_200591449.1">
    <property type="nucleotide sequence ID" value="NZ_JAEPBG010000003.1"/>
</dbReference>
<keyword evidence="9" id="KW-1185">Reference proteome</keyword>
<dbReference type="Pfam" id="PF13442">
    <property type="entry name" value="Cytochrome_CBB3"/>
    <property type="match status" value="1"/>
</dbReference>
<evidence type="ECO:0000313" key="9">
    <source>
        <dbReference type="Proteomes" id="UP000622890"/>
    </source>
</evidence>
<evidence type="ECO:0000256" key="4">
    <source>
        <dbReference type="ARBA" id="ARBA00022982"/>
    </source>
</evidence>
<keyword evidence="1" id="KW-0813">Transport</keyword>
<sequence length="158" mass="17153">MMRATFIGLTISELLFLSLPAHSQMGMGPGMGMGHGMMNMSMVRHHFAMMNGIDPRYASMENPLQANSQNIDGGKKLFEQNCARCHGVTGRGDGRDGESLNPRPANVAAASKMPMATDGYLYWTITEGGVPLGTGMPAFGGVLKEQEIWEIITYLRVL</sequence>
<dbReference type="PANTHER" id="PTHR35008">
    <property type="entry name" value="BLL4482 PROTEIN-RELATED"/>
    <property type="match status" value="1"/>
</dbReference>
<dbReference type="Proteomes" id="UP000622890">
    <property type="component" value="Unassembled WGS sequence"/>
</dbReference>
<evidence type="ECO:0000256" key="2">
    <source>
        <dbReference type="ARBA" id="ARBA00022617"/>
    </source>
</evidence>
<evidence type="ECO:0000259" key="7">
    <source>
        <dbReference type="PROSITE" id="PS51007"/>
    </source>
</evidence>
<keyword evidence="4" id="KW-0249">Electron transport</keyword>
<comment type="caution">
    <text evidence="8">The sequence shown here is derived from an EMBL/GenBank/DDBJ whole genome shotgun (WGS) entry which is preliminary data.</text>
</comment>
<gene>
    <name evidence="8" type="ORF">JJB74_08620</name>
</gene>
<protein>
    <submittedName>
        <fullName evidence="8">Cytochrome c</fullName>
    </submittedName>
</protein>
<dbReference type="GO" id="GO:0020037">
    <property type="term" value="F:heme binding"/>
    <property type="evidence" value="ECO:0007669"/>
    <property type="project" value="InterPro"/>
</dbReference>
<feature type="domain" description="Cytochrome c" evidence="7">
    <location>
        <begin position="69"/>
        <end position="158"/>
    </location>
</feature>
<dbReference type="AlphaFoldDB" id="A0A934W7G7"/>
<dbReference type="SUPFAM" id="SSF46626">
    <property type="entry name" value="Cytochrome c"/>
    <property type="match status" value="1"/>
</dbReference>
<evidence type="ECO:0000256" key="3">
    <source>
        <dbReference type="ARBA" id="ARBA00022723"/>
    </source>
</evidence>
<dbReference type="InterPro" id="IPR051459">
    <property type="entry name" value="Cytochrome_c-type_DH"/>
</dbReference>
<name>A0A934W7G7_9BURK</name>
<dbReference type="GO" id="GO:0009055">
    <property type="term" value="F:electron transfer activity"/>
    <property type="evidence" value="ECO:0007669"/>
    <property type="project" value="InterPro"/>
</dbReference>
<dbReference type="GO" id="GO:0005506">
    <property type="term" value="F:iron ion binding"/>
    <property type="evidence" value="ECO:0007669"/>
    <property type="project" value="InterPro"/>
</dbReference>
<accession>A0A934W7G7</accession>
<dbReference type="PROSITE" id="PS51007">
    <property type="entry name" value="CYTC"/>
    <property type="match status" value="1"/>
</dbReference>
<evidence type="ECO:0000256" key="6">
    <source>
        <dbReference type="PROSITE-ProRule" id="PRU00433"/>
    </source>
</evidence>
<dbReference type="InterPro" id="IPR036909">
    <property type="entry name" value="Cyt_c-like_dom_sf"/>
</dbReference>
<keyword evidence="3 6" id="KW-0479">Metal-binding</keyword>
<evidence type="ECO:0000313" key="8">
    <source>
        <dbReference type="EMBL" id="MBK4734664.1"/>
    </source>
</evidence>
<dbReference type="Gene3D" id="1.10.760.10">
    <property type="entry name" value="Cytochrome c-like domain"/>
    <property type="match status" value="1"/>
</dbReference>
<dbReference type="InterPro" id="IPR009056">
    <property type="entry name" value="Cyt_c-like_dom"/>
</dbReference>
<organism evidence="8 9">
    <name type="scientific">Noviherbaspirillum pedocola</name>
    <dbReference type="NCBI Taxonomy" id="2801341"/>
    <lineage>
        <taxon>Bacteria</taxon>
        <taxon>Pseudomonadati</taxon>
        <taxon>Pseudomonadota</taxon>
        <taxon>Betaproteobacteria</taxon>
        <taxon>Burkholderiales</taxon>
        <taxon>Oxalobacteraceae</taxon>
        <taxon>Noviherbaspirillum</taxon>
    </lineage>
</organism>
<evidence type="ECO:0000256" key="5">
    <source>
        <dbReference type="ARBA" id="ARBA00023004"/>
    </source>
</evidence>
<keyword evidence="2 6" id="KW-0349">Heme</keyword>